<protein>
    <recommendedName>
        <fullName evidence="3">HicB-like antitoxin of toxin-antitoxin system domain-containing protein</fullName>
    </recommendedName>
</protein>
<organism evidence="1 2">
    <name type="scientific">Candidatus Curtissbacteria bacterium RBG_13_35_7</name>
    <dbReference type="NCBI Taxonomy" id="1797705"/>
    <lineage>
        <taxon>Bacteria</taxon>
        <taxon>Candidatus Curtissiibacteriota</taxon>
    </lineage>
</organism>
<dbReference type="InterPro" id="IPR035069">
    <property type="entry name" value="TTHA1013/TTHA0281-like"/>
</dbReference>
<name>A0A1F5G2B6_9BACT</name>
<evidence type="ECO:0000313" key="1">
    <source>
        <dbReference type="EMBL" id="OGD85957.1"/>
    </source>
</evidence>
<dbReference type="EMBL" id="MFAT01000050">
    <property type="protein sequence ID" value="OGD85957.1"/>
    <property type="molecule type" value="Genomic_DNA"/>
</dbReference>
<reference evidence="1 2" key="1">
    <citation type="journal article" date="2016" name="Nat. Commun.">
        <title>Thousands of microbial genomes shed light on interconnected biogeochemical processes in an aquifer system.</title>
        <authorList>
            <person name="Anantharaman K."/>
            <person name="Brown C.T."/>
            <person name="Hug L.A."/>
            <person name="Sharon I."/>
            <person name="Castelle C.J."/>
            <person name="Probst A.J."/>
            <person name="Thomas B.C."/>
            <person name="Singh A."/>
            <person name="Wilkins M.J."/>
            <person name="Karaoz U."/>
            <person name="Brodie E.L."/>
            <person name="Williams K.H."/>
            <person name="Hubbard S.S."/>
            <person name="Banfield J.F."/>
        </authorList>
    </citation>
    <scope>NUCLEOTIDE SEQUENCE [LARGE SCALE GENOMIC DNA]</scope>
</reference>
<accession>A0A1F5G2B6</accession>
<evidence type="ECO:0000313" key="2">
    <source>
        <dbReference type="Proteomes" id="UP000176317"/>
    </source>
</evidence>
<sequence>MKLPLTIKVFYEGSSKDAPWVSYNPEFKVASCGPTPKKAELNLKEALRGVLETCEDIGTLEEIMQDAGFIVEDKKIKLSRVKAKIEKIDLSIPALVS</sequence>
<dbReference type="Proteomes" id="UP000176317">
    <property type="component" value="Unassembled WGS sequence"/>
</dbReference>
<dbReference type="SUPFAM" id="SSF143100">
    <property type="entry name" value="TTHA1013/TTHA0281-like"/>
    <property type="match status" value="1"/>
</dbReference>
<evidence type="ECO:0008006" key="3">
    <source>
        <dbReference type="Google" id="ProtNLM"/>
    </source>
</evidence>
<proteinExistence type="predicted"/>
<dbReference type="AlphaFoldDB" id="A0A1F5G2B6"/>
<comment type="caution">
    <text evidence="1">The sequence shown here is derived from an EMBL/GenBank/DDBJ whole genome shotgun (WGS) entry which is preliminary data.</text>
</comment>
<gene>
    <name evidence="1" type="ORF">A2164_00405</name>
</gene>